<gene>
    <name evidence="3" type="ORF">N7494_000436</name>
</gene>
<evidence type="ECO:0000313" key="4">
    <source>
        <dbReference type="Proteomes" id="UP001220324"/>
    </source>
</evidence>
<dbReference type="AlphaFoldDB" id="A0AAD6D617"/>
<keyword evidence="4" id="KW-1185">Reference proteome</keyword>
<evidence type="ECO:0000256" key="1">
    <source>
        <dbReference type="SAM" id="SignalP"/>
    </source>
</evidence>
<sequence length="266" mass="29099">MKSHLFLLSLSAAGAFAQTQFLREAQYNAICAYQDGLEDEISPGYWVRYNCGVIGSWASPTISNIQSAQACAEECKQVATCVGSSWSATSAQCVLSGNKKSINRSYSLFMEKIEPADPFETCEDTLDTCQADLAQSKADAAKSQAALTKCQSDKQKLDLIWEQRKEAMEICGYGGRTKIQAGKYAYTPRCQRSATTGAFYKQLDLSVDKCLQQCSKETRCKSVNYVIMNNAPCKLHETGTTAAIPVTDENSCPVTPMIGFTPTTKK</sequence>
<dbReference type="Proteomes" id="UP001220324">
    <property type="component" value="Unassembled WGS sequence"/>
</dbReference>
<accession>A0AAD6D617</accession>
<organism evidence="3 4">
    <name type="scientific">Penicillium frequentans</name>
    <dbReference type="NCBI Taxonomy" id="3151616"/>
    <lineage>
        <taxon>Eukaryota</taxon>
        <taxon>Fungi</taxon>
        <taxon>Dikarya</taxon>
        <taxon>Ascomycota</taxon>
        <taxon>Pezizomycotina</taxon>
        <taxon>Eurotiomycetes</taxon>
        <taxon>Eurotiomycetidae</taxon>
        <taxon>Eurotiales</taxon>
        <taxon>Aspergillaceae</taxon>
        <taxon>Penicillium</taxon>
    </lineage>
</organism>
<comment type="caution">
    <text evidence="3">The sequence shown here is derived from an EMBL/GenBank/DDBJ whole genome shotgun (WGS) entry which is preliminary data.</text>
</comment>
<evidence type="ECO:0000259" key="2">
    <source>
        <dbReference type="Pfam" id="PF00024"/>
    </source>
</evidence>
<feature type="domain" description="Apple" evidence="2">
    <location>
        <begin position="60"/>
        <end position="102"/>
    </location>
</feature>
<reference evidence="3 4" key="1">
    <citation type="journal article" date="2023" name="IMA Fungus">
        <title>Comparative genomic study of the Penicillium genus elucidates a diverse pangenome and 15 lateral gene transfer events.</title>
        <authorList>
            <person name="Petersen C."/>
            <person name="Sorensen T."/>
            <person name="Nielsen M.R."/>
            <person name="Sondergaard T.E."/>
            <person name="Sorensen J.L."/>
            <person name="Fitzpatrick D.A."/>
            <person name="Frisvad J.C."/>
            <person name="Nielsen K.L."/>
        </authorList>
    </citation>
    <scope>NUCLEOTIDE SEQUENCE [LARGE SCALE GENOMIC DNA]</scope>
    <source>
        <strain evidence="3 4">IBT 35679</strain>
    </source>
</reference>
<dbReference type="Pfam" id="PF00024">
    <property type="entry name" value="PAN_1"/>
    <property type="match status" value="2"/>
</dbReference>
<feature type="domain" description="Apple" evidence="2">
    <location>
        <begin position="201"/>
        <end position="238"/>
    </location>
</feature>
<dbReference type="EMBL" id="JAQIZZ010000001">
    <property type="protein sequence ID" value="KAJ5556521.1"/>
    <property type="molecule type" value="Genomic_DNA"/>
</dbReference>
<name>A0AAD6D617_9EURO</name>
<keyword evidence="1" id="KW-0732">Signal</keyword>
<proteinExistence type="predicted"/>
<protein>
    <recommendedName>
        <fullName evidence="2">Apple domain-containing protein</fullName>
    </recommendedName>
</protein>
<dbReference type="SUPFAM" id="SSF57414">
    <property type="entry name" value="Hairpin loop containing domain-like"/>
    <property type="match status" value="1"/>
</dbReference>
<feature type="signal peptide" evidence="1">
    <location>
        <begin position="1"/>
        <end position="17"/>
    </location>
</feature>
<evidence type="ECO:0000313" key="3">
    <source>
        <dbReference type="EMBL" id="KAJ5556521.1"/>
    </source>
</evidence>
<dbReference type="Gene3D" id="3.50.4.10">
    <property type="entry name" value="Hepatocyte Growth Factor"/>
    <property type="match status" value="1"/>
</dbReference>
<dbReference type="InterPro" id="IPR003609">
    <property type="entry name" value="Pan_app"/>
</dbReference>
<feature type="chain" id="PRO_5042051719" description="Apple domain-containing protein" evidence="1">
    <location>
        <begin position="18"/>
        <end position="266"/>
    </location>
</feature>